<gene>
    <name evidence="6" type="ORF">ACFSKQ_09080</name>
</gene>
<evidence type="ECO:0000256" key="2">
    <source>
        <dbReference type="ARBA" id="ARBA00005722"/>
    </source>
</evidence>
<keyword evidence="3" id="KW-0732">Signal</keyword>
<dbReference type="Pfam" id="PF06629">
    <property type="entry name" value="MipA"/>
    <property type="match status" value="1"/>
</dbReference>
<protein>
    <submittedName>
        <fullName evidence="6">MipA/OmpV family protein</fullName>
    </submittedName>
</protein>
<dbReference type="EMBL" id="JBHUIJ010000010">
    <property type="protein sequence ID" value="MFD2237618.1"/>
    <property type="molecule type" value="Genomic_DNA"/>
</dbReference>
<evidence type="ECO:0000256" key="3">
    <source>
        <dbReference type="ARBA" id="ARBA00022729"/>
    </source>
</evidence>
<name>A0ABW5CLH7_9HYPH</name>
<evidence type="ECO:0000256" key="5">
    <source>
        <dbReference type="ARBA" id="ARBA00023237"/>
    </source>
</evidence>
<accession>A0ABW5CLH7</accession>
<dbReference type="PANTHER" id="PTHR38776:SF1">
    <property type="entry name" value="MLTA-INTERACTING PROTEIN-RELATED"/>
    <property type="match status" value="1"/>
</dbReference>
<organism evidence="6 7">
    <name type="scientific">Aureimonas populi</name>
    <dbReference type="NCBI Taxonomy" id="1701758"/>
    <lineage>
        <taxon>Bacteria</taxon>
        <taxon>Pseudomonadati</taxon>
        <taxon>Pseudomonadota</taxon>
        <taxon>Alphaproteobacteria</taxon>
        <taxon>Hyphomicrobiales</taxon>
        <taxon>Aurantimonadaceae</taxon>
        <taxon>Aureimonas</taxon>
    </lineage>
</organism>
<dbReference type="PANTHER" id="PTHR38776">
    <property type="entry name" value="MLTA-INTERACTING PROTEIN-RELATED"/>
    <property type="match status" value="1"/>
</dbReference>
<keyword evidence="5" id="KW-0998">Cell outer membrane</keyword>
<dbReference type="InterPro" id="IPR010583">
    <property type="entry name" value="MipA"/>
</dbReference>
<keyword evidence="4" id="KW-0472">Membrane</keyword>
<comment type="similarity">
    <text evidence="2">Belongs to the MipA/OmpV family.</text>
</comment>
<sequence length="247" mass="26887">MTYAEPPFEVPSYEVQQAETFRNWTLVIGAGARYRPEYEGSDDLEVSPIPFFLFTYDDWLKIDPTGLEITAFRYEGFSVSALVGYESGRNEDDHDRLRGLGDIDFAATLGGRAAYEFGPLEAYATIEQTIGGSESLLGKTGLSLTAPVSQRLILGAKAEATIADDNHMQAYFGVDAIQAAASGLPEYQAEAGLKRVDISTSATYLFNENWLVRGEVGVGFLTGDAADSPIVEDDLQPSASLFLGYKF</sequence>
<dbReference type="Proteomes" id="UP001597371">
    <property type="component" value="Unassembled WGS sequence"/>
</dbReference>
<comment type="subcellular location">
    <subcellularLocation>
        <location evidence="1">Cell outer membrane</location>
    </subcellularLocation>
</comment>
<dbReference type="RefSeq" id="WP_377946396.1">
    <property type="nucleotide sequence ID" value="NZ_JBHUIJ010000010.1"/>
</dbReference>
<evidence type="ECO:0000256" key="1">
    <source>
        <dbReference type="ARBA" id="ARBA00004442"/>
    </source>
</evidence>
<reference evidence="7" key="1">
    <citation type="journal article" date="2019" name="Int. J. Syst. Evol. Microbiol.">
        <title>The Global Catalogue of Microorganisms (GCM) 10K type strain sequencing project: providing services to taxonomists for standard genome sequencing and annotation.</title>
        <authorList>
            <consortium name="The Broad Institute Genomics Platform"/>
            <consortium name="The Broad Institute Genome Sequencing Center for Infectious Disease"/>
            <person name="Wu L."/>
            <person name="Ma J."/>
        </authorList>
    </citation>
    <scope>NUCLEOTIDE SEQUENCE [LARGE SCALE GENOMIC DNA]</scope>
    <source>
        <strain evidence="7">ZS-35-S2</strain>
    </source>
</reference>
<evidence type="ECO:0000313" key="7">
    <source>
        <dbReference type="Proteomes" id="UP001597371"/>
    </source>
</evidence>
<proteinExistence type="inferred from homology"/>
<keyword evidence="7" id="KW-1185">Reference proteome</keyword>
<evidence type="ECO:0000313" key="6">
    <source>
        <dbReference type="EMBL" id="MFD2237618.1"/>
    </source>
</evidence>
<comment type="caution">
    <text evidence="6">The sequence shown here is derived from an EMBL/GenBank/DDBJ whole genome shotgun (WGS) entry which is preliminary data.</text>
</comment>
<evidence type="ECO:0000256" key="4">
    <source>
        <dbReference type="ARBA" id="ARBA00023136"/>
    </source>
</evidence>